<evidence type="ECO:0000313" key="3">
    <source>
        <dbReference type="EMBL" id="RUT07180.1"/>
    </source>
</evidence>
<feature type="transmembrane region" description="Helical" evidence="1">
    <location>
        <begin position="92"/>
        <end position="109"/>
    </location>
</feature>
<accession>A0A3S1ANP1</accession>
<feature type="transmembrane region" description="Helical" evidence="1">
    <location>
        <begin position="278"/>
        <end position="298"/>
    </location>
</feature>
<proteinExistence type="predicted"/>
<evidence type="ECO:0000313" key="4">
    <source>
        <dbReference type="Proteomes" id="UP000271624"/>
    </source>
</evidence>
<feature type="domain" description="Acyltransferase 3" evidence="2">
    <location>
        <begin position="19"/>
        <end position="383"/>
    </location>
</feature>
<feature type="transmembrane region" description="Helical" evidence="1">
    <location>
        <begin position="365"/>
        <end position="386"/>
    </location>
</feature>
<dbReference type="GO" id="GO:0016747">
    <property type="term" value="F:acyltransferase activity, transferring groups other than amino-acyl groups"/>
    <property type="evidence" value="ECO:0007669"/>
    <property type="project" value="InterPro"/>
</dbReference>
<reference evidence="3" key="1">
    <citation type="submission" date="2018-12" db="EMBL/GenBank/DDBJ databases">
        <authorList>
            <person name="Will S."/>
            <person name="Neumann-Schaal M."/>
            <person name="Henke P."/>
        </authorList>
    </citation>
    <scope>NUCLEOTIDE SEQUENCE</scope>
    <source>
        <strain evidence="3">PCC 7102</strain>
    </source>
</reference>
<dbReference type="PANTHER" id="PTHR23028:SF53">
    <property type="entry name" value="ACYL_TRANSF_3 DOMAIN-CONTAINING PROTEIN"/>
    <property type="match status" value="1"/>
</dbReference>
<keyword evidence="4" id="KW-1185">Reference proteome</keyword>
<dbReference type="Pfam" id="PF01757">
    <property type="entry name" value="Acyl_transf_3"/>
    <property type="match status" value="1"/>
</dbReference>
<protein>
    <recommendedName>
        <fullName evidence="2">Acyltransferase 3 domain-containing protein</fullName>
    </recommendedName>
</protein>
<gene>
    <name evidence="3" type="ORF">DSM106972_024410</name>
</gene>
<evidence type="ECO:0000259" key="2">
    <source>
        <dbReference type="Pfam" id="PF01757"/>
    </source>
</evidence>
<feature type="transmembrane region" description="Helical" evidence="1">
    <location>
        <begin position="333"/>
        <end position="353"/>
    </location>
</feature>
<dbReference type="EMBL" id="RSCL01000005">
    <property type="protein sequence ID" value="RUT07180.1"/>
    <property type="molecule type" value="Genomic_DNA"/>
</dbReference>
<organism evidence="3 4">
    <name type="scientific">Dulcicalothrix desertica PCC 7102</name>
    <dbReference type="NCBI Taxonomy" id="232991"/>
    <lineage>
        <taxon>Bacteria</taxon>
        <taxon>Bacillati</taxon>
        <taxon>Cyanobacteriota</taxon>
        <taxon>Cyanophyceae</taxon>
        <taxon>Nostocales</taxon>
        <taxon>Calotrichaceae</taxon>
        <taxon>Dulcicalothrix</taxon>
    </lineage>
</organism>
<dbReference type="GO" id="GO:0000271">
    <property type="term" value="P:polysaccharide biosynthetic process"/>
    <property type="evidence" value="ECO:0007669"/>
    <property type="project" value="TreeGrafter"/>
</dbReference>
<dbReference type="InterPro" id="IPR050879">
    <property type="entry name" value="Acyltransferase_3"/>
</dbReference>
<feature type="transmembrane region" description="Helical" evidence="1">
    <location>
        <begin position="139"/>
        <end position="157"/>
    </location>
</feature>
<evidence type="ECO:0000256" key="1">
    <source>
        <dbReference type="SAM" id="Phobius"/>
    </source>
</evidence>
<sequence length="405" mass="46683">MSNPVFSMSSKKPVKFDFGLEGLRGVLAILVGLSHALIPYLLDPGYYPDIYWLNVGQIAVLTFFIISGYVIGLTNQKEYSHSRANQYLLKRVIRLIPIYIIAVILGILARPEASFAKVIGNLFLLQNIFVPRLDGNNPVWTLNYEVVYYLLFIPIWAFRIKLRYCFSFCIFLSILAWFVFEPSIIFSYASGFIFWLFGLWLSWRTQSNHYPVKIPLLSYLLLIYVNSSLNFGQIVMNLLGYKGVSVGQVSMIDIINAFCLSVVIVSLVTRREFPALKWINLICFLMPVVVMLILLATGRILEPRWIPSIILYSLAIATYQWKIDLEFLIKFKLIGSVSYAFYLIHTPVLFFIRDYSSFSGDVFTYFIRFLIWLLISISVSIFLELVMQPAIKNKLYHLFSLNKAA</sequence>
<keyword evidence="1" id="KW-0472">Membrane</keyword>
<feature type="transmembrane region" description="Helical" evidence="1">
    <location>
        <begin position="248"/>
        <end position="269"/>
    </location>
</feature>
<feature type="transmembrane region" description="Helical" evidence="1">
    <location>
        <begin position="164"/>
        <end position="180"/>
    </location>
</feature>
<feature type="transmembrane region" description="Helical" evidence="1">
    <location>
        <begin position="186"/>
        <end position="204"/>
    </location>
</feature>
<feature type="transmembrane region" description="Helical" evidence="1">
    <location>
        <begin position="50"/>
        <end position="71"/>
    </location>
</feature>
<comment type="caution">
    <text evidence="3">The sequence shown here is derived from an EMBL/GenBank/DDBJ whole genome shotgun (WGS) entry which is preliminary data.</text>
</comment>
<keyword evidence="1" id="KW-1133">Transmembrane helix</keyword>
<keyword evidence="1" id="KW-0812">Transmembrane</keyword>
<dbReference type="PANTHER" id="PTHR23028">
    <property type="entry name" value="ACETYLTRANSFERASE"/>
    <property type="match status" value="1"/>
</dbReference>
<dbReference type="GO" id="GO:0016020">
    <property type="term" value="C:membrane"/>
    <property type="evidence" value="ECO:0007669"/>
    <property type="project" value="TreeGrafter"/>
</dbReference>
<dbReference type="AlphaFoldDB" id="A0A3S1ANP1"/>
<reference evidence="3" key="2">
    <citation type="journal article" date="2019" name="Genome Biol. Evol.">
        <title>Day and night: Metabolic profiles and evolutionary relationships of six axenic non-marine cyanobacteria.</title>
        <authorList>
            <person name="Will S.E."/>
            <person name="Henke P."/>
            <person name="Boedeker C."/>
            <person name="Huang S."/>
            <person name="Brinkmann H."/>
            <person name="Rohde M."/>
            <person name="Jarek M."/>
            <person name="Friedl T."/>
            <person name="Seufert S."/>
            <person name="Schumacher M."/>
            <person name="Overmann J."/>
            <person name="Neumann-Schaal M."/>
            <person name="Petersen J."/>
        </authorList>
    </citation>
    <scope>NUCLEOTIDE SEQUENCE [LARGE SCALE GENOMIC DNA]</scope>
    <source>
        <strain evidence="3">PCC 7102</strain>
    </source>
</reference>
<feature type="transmembrane region" description="Helical" evidence="1">
    <location>
        <begin position="216"/>
        <end position="236"/>
    </location>
</feature>
<name>A0A3S1ANP1_9CYAN</name>
<dbReference type="Proteomes" id="UP000271624">
    <property type="component" value="Unassembled WGS sequence"/>
</dbReference>
<feature type="transmembrane region" description="Helical" evidence="1">
    <location>
        <begin position="21"/>
        <end position="38"/>
    </location>
</feature>
<dbReference type="InterPro" id="IPR002656">
    <property type="entry name" value="Acyl_transf_3_dom"/>
</dbReference>